<evidence type="ECO:0000256" key="2">
    <source>
        <dbReference type="ARBA" id="ARBA00022679"/>
    </source>
</evidence>
<evidence type="ECO:0000313" key="15">
    <source>
        <dbReference type="EMBL" id="KAG9233169.1"/>
    </source>
</evidence>
<sequence length="447" mass="51301">MVALLRVPSSLEDFAVPAVCVLIFFLSYTSQFLFYHIEPGPLEYGDAVWFNVLVGCIWWCYDRACTVDPAPKGWVRRLVKIEKEEDGDDVDGNEDGEEVKIPKGMRWCKKCKSVKPPRAHHCKKCGRCIPKMDHHCPWTSNCVSHTNLPHFLRFVLYASIAMSILEYQLYIRASFIWSQRSLPAYLGPPVWALAHLMLLLIFNTLVLIGLLLLFVHAAHSLATNTTMIENWEIERHDALVERARKNGGWLYASGGTKMRIVHQEFPYDIGVWKNLVQGMGTWNILMWIMPFGGAPRIEDAISYEENGFEDEGKSWPPPDPEKVPSARTKPIPIPGPSMENFSFATIEEEKAAFKQRQEEDYSRRRNFYKQEVDGPRVVELPEEEEEEGDGDSGYDEEYEEGMDGEEGWTNAEGERLRDFGVDEEAEDEDDIPLGELLRRRKARAYEA</sequence>
<keyword evidence="4 11" id="KW-0256">Endoplasmic reticulum</keyword>
<evidence type="ECO:0000256" key="7">
    <source>
        <dbReference type="ARBA" id="ARBA00023139"/>
    </source>
</evidence>
<evidence type="ECO:0000256" key="10">
    <source>
        <dbReference type="ARBA" id="ARBA00048048"/>
    </source>
</evidence>
<feature type="domain" description="Palmitoyltransferase DHHC" evidence="14">
    <location>
        <begin position="104"/>
        <end position="232"/>
    </location>
</feature>
<evidence type="ECO:0000256" key="4">
    <source>
        <dbReference type="ARBA" id="ARBA00022824"/>
    </source>
</evidence>
<feature type="region of interest" description="Disordered" evidence="13">
    <location>
        <begin position="372"/>
        <end position="433"/>
    </location>
</feature>
<accession>A0A9P7YGC9</accession>
<evidence type="ECO:0000256" key="6">
    <source>
        <dbReference type="ARBA" id="ARBA00023136"/>
    </source>
</evidence>
<dbReference type="PANTHER" id="PTHR12246">
    <property type="entry name" value="PALMITOYLTRANSFERASE ZDHHC16"/>
    <property type="match status" value="1"/>
</dbReference>
<comment type="caution">
    <text evidence="15">The sequence shown here is derived from an EMBL/GenBank/DDBJ whole genome shotgun (WGS) entry which is preliminary data.</text>
</comment>
<keyword evidence="2 11" id="KW-0808">Transferase</keyword>
<evidence type="ECO:0000256" key="1">
    <source>
        <dbReference type="ARBA" id="ARBA00004141"/>
    </source>
</evidence>
<feature type="transmembrane region" description="Helical" evidence="11 12">
    <location>
        <begin position="154"/>
        <end position="171"/>
    </location>
</feature>
<comment type="similarity">
    <text evidence="11">Belongs to the DHHC palmitoyltransferase family. PFA4 subfamily.</text>
</comment>
<keyword evidence="6 11" id="KW-0472">Membrane</keyword>
<feature type="active site" description="S-palmitoyl cysteine intermediate" evidence="11">
    <location>
        <position position="136"/>
    </location>
</feature>
<dbReference type="EC" id="2.3.1.225" evidence="11"/>
<evidence type="ECO:0000256" key="12">
    <source>
        <dbReference type="RuleBase" id="RU079119"/>
    </source>
</evidence>
<evidence type="ECO:0000256" key="11">
    <source>
        <dbReference type="HAMAP-Rule" id="MF_03199"/>
    </source>
</evidence>
<proteinExistence type="inferred from homology"/>
<evidence type="ECO:0000259" key="14">
    <source>
        <dbReference type="Pfam" id="PF01529"/>
    </source>
</evidence>
<evidence type="ECO:0000256" key="5">
    <source>
        <dbReference type="ARBA" id="ARBA00022989"/>
    </source>
</evidence>
<dbReference type="PROSITE" id="PS50216">
    <property type="entry name" value="DHHC"/>
    <property type="match status" value="1"/>
</dbReference>
<dbReference type="InterPro" id="IPR001594">
    <property type="entry name" value="Palmitoyltrfase_DHHC"/>
</dbReference>
<name>A0A9P7YGC9_9HELO</name>
<dbReference type="Pfam" id="PF01529">
    <property type="entry name" value="DHHC"/>
    <property type="match status" value="1"/>
</dbReference>
<feature type="transmembrane region" description="Helical" evidence="11 12">
    <location>
        <begin position="14"/>
        <end position="35"/>
    </location>
</feature>
<reference evidence="15" key="1">
    <citation type="journal article" date="2021" name="IMA Fungus">
        <title>Genomic characterization of three marine fungi, including Emericellopsis atlantica sp. nov. with signatures of a generalist lifestyle and marine biomass degradation.</title>
        <authorList>
            <person name="Hagestad O.C."/>
            <person name="Hou L."/>
            <person name="Andersen J.H."/>
            <person name="Hansen E.H."/>
            <person name="Altermark B."/>
            <person name="Li C."/>
            <person name="Kuhnert E."/>
            <person name="Cox R.J."/>
            <person name="Crous P.W."/>
            <person name="Spatafora J.W."/>
            <person name="Lail K."/>
            <person name="Amirebrahimi M."/>
            <person name="Lipzen A."/>
            <person name="Pangilinan J."/>
            <person name="Andreopoulos W."/>
            <person name="Hayes R.D."/>
            <person name="Ng V."/>
            <person name="Grigoriev I.V."/>
            <person name="Jackson S.A."/>
            <person name="Sutton T.D.S."/>
            <person name="Dobson A.D.W."/>
            <person name="Rama T."/>
        </authorList>
    </citation>
    <scope>NUCLEOTIDE SEQUENCE</scope>
    <source>
        <strain evidence="15">TRa018bII</strain>
    </source>
</reference>
<evidence type="ECO:0000256" key="13">
    <source>
        <dbReference type="SAM" id="MobiDB-lite"/>
    </source>
</evidence>
<feature type="region of interest" description="Disordered" evidence="13">
    <location>
        <begin position="307"/>
        <end position="337"/>
    </location>
</feature>
<dbReference type="GO" id="GO:0019706">
    <property type="term" value="F:protein-cysteine S-palmitoyltransferase activity"/>
    <property type="evidence" value="ECO:0007669"/>
    <property type="project" value="UniProtKB-UniRule"/>
</dbReference>
<protein>
    <recommendedName>
        <fullName evidence="11">Palmitoyltransferase PFA4</fullName>
        <ecNumber evidence="11">2.3.1.225</ecNumber>
    </recommendedName>
    <alternativeName>
        <fullName evidence="11">Protein S-acyltransferase</fullName>
        <shortName evidence="11">PAT</shortName>
    </alternativeName>
    <alternativeName>
        <fullName evidence="11">Protein fatty acyltransferase 4</fullName>
    </alternativeName>
</protein>
<feature type="compositionally biased region" description="Acidic residues" evidence="13">
    <location>
        <begin position="380"/>
        <end position="406"/>
    </location>
</feature>
<dbReference type="HAMAP" id="MF_03199">
    <property type="entry name" value="DHHC_PAT_PFA4"/>
    <property type="match status" value="1"/>
</dbReference>
<comment type="domain">
    <text evidence="11 12">The DHHC domain is required for palmitoyltransferase activity.</text>
</comment>
<feature type="transmembrane region" description="Helical" evidence="11 12">
    <location>
        <begin position="191"/>
        <end position="215"/>
    </location>
</feature>
<comment type="function">
    <text evidence="11">Mediates the reversible addition of palmitate to target proteins, thereby regulating their membrane association and biological function.</text>
</comment>
<evidence type="ECO:0000256" key="8">
    <source>
        <dbReference type="ARBA" id="ARBA00023288"/>
    </source>
</evidence>
<keyword evidence="16" id="KW-1185">Reference proteome</keyword>
<gene>
    <name evidence="11" type="primary">PFA4</name>
    <name evidence="15" type="ORF">BJ875DRAFT_505542</name>
</gene>
<dbReference type="EMBL" id="MU251512">
    <property type="protein sequence ID" value="KAG9233169.1"/>
    <property type="molecule type" value="Genomic_DNA"/>
</dbReference>
<evidence type="ECO:0000256" key="3">
    <source>
        <dbReference type="ARBA" id="ARBA00022692"/>
    </source>
</evidence>
<evidence type="ECO:0000256" key="9">
    <source>
        <dbReference type="ARBA" id="ARBA00023315"/>
    </source>
</evidence>
<organism evidence="15 16">
    <name type="scientific">Amylocarpus encephaloides</name>
    <dbReference type="NCBI Taxonomy" id="45428"/>
    <lineage>
        <taxon>Eukaryota</taxon>
        <taxon>Fungi</taxon>
        <taxon>Dikarya</taxon>
        <taxon>Ascomycota</taxon>
        <taxon>Pezizomycotina</taxon>
        <taxon>Leotiomycetes</taxon>
        <taxon>Helotiales</taxon>
        <taxon>Helotiales incertae sedis</taxon>
        <taxon>Amylocarpus</taxon>
    </lineage>
</organism>
<feature type="compositionally biased region" description="Acidic residues" evidence="13">
    <location>
        <begin position="421"/>
        <end position="432"/>
    </location>
</feature>
<dbReference type="AlphaFoldDB" id="A0A9P7YGC9"/>
<evidence type="ECO:0000313" key="16">
    <source>
        <dbReference type="Proteomes" id="UP000824998"/>
    </source>
</evidence>
<dbReference type="Proteomes" id="UP000824998">
    <property type="component" value="Unassembled WGS sequence"/>
</dbReference>
<keyword evidence="9 11" id="KW-0012">Acyltransferase</keyword>
<dbReference type="GO" id="GO:0005789">
    <property type="term" value="C:endoplasmic reticulum membrane"/>
    <property type="evidence" value="ECO:0007669"/>
    <property type="project" value="UniProtKB-SubCell"/>
</dbReference>
<comment type="caution">
    <text evidence="11">Lacks conserved residue(s) required for the propagation of feature annotation.</text>
</comment>
<keyword evidence="3 11" id="KW-0812">Transmembrane</keyword>
<keyword evidence="7 11" id="KW-0564">Palmitate</keyword>
<dbReference type="InterPro" id="IPR033682">
    <property type="entry name" value="PFA4"/>
</dbReference>
<keyword evidence="8 11" id="KW-0449">Lipoprotein</keyword>
<dbReference type="OrthoDB" id="331948at2759"/>
<comment type="subcellular location">
    <subcellularLocation>
        <location evidence="11">Endoplasmic reticulum membrane</location>
        <topology evidence="11">Multi-pass membrane protein</topology>
    </subcellularLocation>
    <subcellularLocation>
        <location evidence="1">Membrane</location>
        <topology evidence="1">Multi-pass membrane protein</topology>
    </subcellularLocation>
</comment>
<dbReference type="InterPro" id="IPR039859">
    <property type="entry name" value="PFA4/ZDH16/20/ERF2-like"/>
</dbReference>
<comment type="catalytic activity">
    <reaction evidence="10 11 12">
        <text>L-cysteinyl-[protein] + hexadecanoyl-CoA = S-hexadecanoyl-L-cysteinyl-[protein] + CoA</text>
        <dbReference type="Rhea" id="RHEA:36683"/>
        <dbReference type="Rhea" id="RHEA-COMP:10131"/>
        <dbReference type="Rhea" id="RHEA-COMP:11032"/>
        <dbReference type="ChEBI" id="CHEBI:29950"/>
        <dbReference type="ChEBI" id="CHEBI:57287"/>
        <dbReference type="ChEBI" id="CHEBI:57379"/>
        <dbReference type="ChEBI" id="CHEBI:74151"/>
        <dbReference type="EC" id="2.3.1.225"/>
    </reaction>
</comment>
<keyword evidence="5 11" id="KW-1133">Transmembrane helix</keyword>